<dbReference type="EMBL" id="KB446559">
    <property type="protein sequence ID" value="EME81578.1"/>
    <property type="molecule type" value="Genomic_DNA"/>
</dbReference>
<organism evidence="3 4">
    <name type="scientific">Pseudocercospora fijiensis (strain CIRAD86)</name>
    <name type="common">Black leaf streak disease fungus</name>
    <name type="synonym">Mycosphaerella fijiensis</name>
    <dbReference type="NCBI Taxonomy" id="383855"/>
    <lineage>
        <taxon>Eukaryota</taxon>
        <taxon>Fungi</taxon>
        <taxon>Dikarya</taxon>
        <taxon>Ascomycota</taxon>
        <taxon>Pezizomycotina</taxon>
        <taxon>Dothideomycetes</taxon>
        <taxon>Dothideomycetidae</taxon>
        <taxon>Mycosphaerellales</taxon>
        <taxon>Mycosphaerellaceae</taxon>
        <taxon>Pseudocercospora</taxon>
    </lineage>
</organism>
<dbReference type="NCBIfam" id="NF041278">
    <property type="entry name" value="CmcJ_NvfI_EfuI"/>
    <property type="match status" value="1"/>
</dbReference>
<dbReference type="InterPro" id="IPR044053">
    <property type="entry name" value="AsaB-like"/>
</dbReference>
<evidence type="ECO:0000313" key="4">
    <source>
        <dbReference type="Proteomes" id="UP000016932"/>
    </source>
</evidence>
<dbReference type="RefSeq" id="XP_007927209.1">
    <property type="nucleotide sequence ID" value="XM_007929018.1"/>
</dbReference>
<sequence>VHSTIKFCKRDPKWSHEKAFNLSYLPPPGTQKTNVDHEDIDVTIHDIRPRKDSLSLGREGFQILDLESKLEYEDFFDQEKVQSIFAVELREVLLKSLGASGVLMLVREGDQPITTAHEKTDYTIDQVRSLIEEISGTLLSPKVRVQAVNVWKPLKGPVRDWPLALCDASTLNPSEDLQEIDAVFPTGFLEGYTVHYSKGQRWCYISDQKPSEMWLFNIADSASSVPGK</sequence>
<dbReference type="HOGENOM" id="CLU_042688_0_1_1"/>
<dbReference type="VEuPathDB" id="FungiDB:MYCFIDRAFT_121755"/>
<protein>
    <submittedName>
        <fullName evidence="3">Uncharacterized protein</fullName>
    </submittedName>
</protein>
<comment type="similarity">
    <text evidence="2">Belongs to the asaB hydroxylase/desaturase family.</text>
</comment>
<dbReference type="OrthoDB" id="412788at2759"/>
<feature type="non-terminal residue" evidence="3">
    <location>
        <position position="1"/>
    </location>
</feature>
<dbReference type="GeneID" id="19330457"/>
<dbReference type="AlphaFoldDB" id="M3AWT4"/>
<evidence type="ECO:0000256" key="1">
    <source>
        <dbReference type="ARBA" id="ARBA00023002"/>
    </source>
</evidence>
<evidence type="ECO:0000313" key="3">
    <source>
        <dbReference type="EMBL" id="EME81578.1"/>
    </source>
</evidence>
<dbReference type="GO" id="GO:0016491">
    <property type="term" value="F:oxidoreductase activity"/>
    <property type="evidence" value="ECO:0007669"/>
    <property type="project" value="UniProtKB-KW"/>
</dbReference>
<dbReference type="PANTHER" id="PTHR34598:SF3">
    <property type="entry name" value="OXIDOREDUCTASE AN1597"/>
    <property type="match status" value="1"/>
</dbReference>
<feature type="non-terminal residue" evidence="3">
    <location>
        <position position="228"/>
    </location>
</feature>
<dbReference type="KEGG" id="pfj:MYCFIDRAFT_121755"/>
<accession>M3AWT4</accession>
<gene>
    <name evidence="3" type="ORF">MYCFIDRAFT_121755</name>
</gene>
<dbReference type="eggNOG" id="ENOG502SRIH">
    <property type="taxonomic scope" value="Eukaryota"/>
</dbReference>
<reference evidence="3 4" key="1">
    <citation type="journal article" date="2012" name="PLoS Pathog.">
        <title>Diverse lifestyles and strategies of plant pathogenesis encoded in the genomes of eighteen Dothideomycetes fungi.</title>
        <authorList>
            <person name="Ohm R.A."/>
            <person name="Feau N."/>
            <person name="Henrissat B."/>
            <person name="Schoch C.L."/>
            <person name="Horwitz B.A."/>
            <person name="Barry K.W."/>
            <person name="Condon B.J."/>
            <person name="Copeland A.C."/>
            <person name="Dhillon B."/>
            <person name="Glaser F."/>
            <person name="Hesse C.N."/>
            <person name="Kosti I."/>
            <person name="LaButti K."/>
            <person name="Lindquist E.A."/>
            <person name="Lucas S."/>
            <person name="Salamov A.A."/>
            <person name="Bradshaw R.E."/>
            <person name="Ciuffetti L."/>
            <person name="Hamelin R.C."/>
            <person name="Kema G.H.J."/>
            <person name="Lawrence C."/>
            <person name="Scott J.A."/>
            <person name="Spatafora J.W."/>
            <person name="Turgeon B.G."/>
            <person name="de Wit P.J.G.M."/>
            <person name="Zhong S."/>
            <person name="Goodwin S.B."/>
            <person name="Grigoriev I.V."/>
        </authorList>
    </citation>
    <scope>NUCLEOTIDE SEQUENCE [LARGE SCALE GENOMIC DNA]</scope>
    <source>
        <strain evidence="3 4">CIRAD86</strain>
    </source>
</reference>
<name>M3AWT4_PSEFD</name>
<keyword evidence="4" id="KW-1185">Reference proteome</keyword>
<evidence type="ECO:0000256" key="2">
    <source>
        <dbReference type="ARBA" id="ARBA00023604"/>
    </source>
</evidence>
<keyword evidence="1" id="KW-0560">Oxidoreductase</keyword>
<dbReference type="PANTHER" id="PTHR34598">
    <property type="entry name" value="BLL6449 PROTEIN"/>
    <property type="match status" value="1"/>
</dbReference>
<proteinExistence type="inferred from homology"/>
<dbReference type="Proteomes" id="UP000016932">
    <property type="component" value="Unassembled WGS sequence"/>
</dbReference>